<organism evidence="2 3">
    <name type="scientific">Nocardioides vastitatis</name>
    <dbReference type="NCBI Taxonomy" id="2568655"/>
    <lineage>
        <taxon>Bacteria</taxon>
        <taxon>Bacillati</taxon>
        <taxon>Actinomycetota</taxon>
        <taxon>Actinomycetes</taxon>
        <taxon>Propionibacteriales</taxon>
        <taxon>Nocardioidaceae</taxon>
        <taxon>Nocardioides</taxon>
    </lineage>
</organism>
<feature type="region of interest" description="Disordered" evidence="1">
    <location>
        <begin position="579"/>
        <end position="611"/>
    </location>
</feature>
<sequence length="611" mass="65839">MSPEVRRRRVRGWRKVRRRLRRLLRGRRGSLVLPGVGGAIVLGLLWSAWLGWSTSRDLGDAADQVEIMQAALVRGDADGARNALAAYREAAESAESRTSGPTWSVFGKVPVLGDDAEGVAIVSAVLADIGRDGLPPVVDAAELVTAETFQPTDKRFPVRRIAGMEGPARRSEAAFDAAAQSLGNVDSSGFLAPVREQFDRLRTSVTDARSTLGSTYRAARLIPRMMGTDRPRYYLMVLQNNAELRSGGGLPGALSLIEMRNGHVDIVEQADMSDIANDTDPTVELTKEERRVFGEILDRAAVDATLTPDFARAAEIIRARWERAVGGRLDGMFFIDPVAVSYLMRSIGPVPVPGHTPVDANNVVAAVENEVYQASSDREVQSNYQQAVSKAVFDVFADGAGDTAESIRGLVAGVMEGRIRMRSFDKAEQAEIAGTEIAGDFPRKAGAEPQVGIYLNDGGPTKMQYYLTYDAAVFARSCIGGRQDVAGSIDLHNDTPADVDTLPPSITGEGYPGVRVEPGDQFLILYLTSPIGGEITEIVIDGQRVASPVVEPFANRSLARVGIYLEPQSRHRVEFTMRSGRGQQGDVDLNVTPGAFPSSSNGKARSACTAH</sequence>
<comment type="caution">
    <text evidence="2">The sequence shown here is derived from an EMBL/GenBank/DDBJ whole genome shotgun (WGS) entry which is preliminary data.</text>
</comment>
<reference evidence="3" key="1">
    <citation type="journal article" date="2019" name="Int. J. Syst. Evol. Microbiol.">
        <title>The Global Catalogue of Microorganisms (GCM) 10K type strain sequencing project: providing services to taxonomists for standard genome sequencing and annotation.</title>
        <authorList>
            <consortium name="The Broad Institute Genomics Platform"/>
            <consortium name="The Broad Institute Genome Sequencing Center for Infectious Disease"/>
            <person name="Wu L."/>
            <person name="Ma J."/>
        </authorList>
    </citation>
    <scope>NUCLEOTIDE SEQUENCE [LARGE SCALE GENOMIC DNA]</scope>
    <source>
        <strain evidence="3">YIM 94188</strain>
    </source>
</reference>
<protein>
    <submittedName>
        <fullName evidence="2">DUF4012 domain-containing protein</fullName>
    </submittedName>
</protein>
<keyword evidence="3" id="KW-1185">Reference proteome</keyword>
<dbReference type="RefSeq" id="WP_136433423.1">
    <property type="nucleotide sequence ID" value="NZ_JBHSNS010000001.1"/>
</dbReference>
<evidence type="ECO:0000313" key="2">
    <source>
        <dbReference type="EMBL" id="MFC5727427.1"/>
    </source>
</evidence>
<name>A0ABW0ZAY0_9ACTN</name>
<dbReference type="InterPro" id="IPR025101">
    <property type="entry name" value="DUF4012"/>
</dbReference>
<dbReference type="Proteomes" id="UP001596072">
    <property type="component" value="Unassembled WGS sequence"/>
</dbReference>
<evidence type="ECO:0000313" key="3">
    <source>
        <dbReference type="Proteomes" id="UP001596072"/>
    </source>
</evidence>
<dbReference type="Pfam" id="PF13196">
    <property type="entry name" value="DUF4012"/>
    <property type="match status" value="1"/>
</dbReference>
<proteinExistence type="predicted"/>
<dbReference type="EMBL" id="JBHSNS010000001">
    <property type="protein sequence ID" value="MFC5727427.1"/>
    <property type="molecule type" value="Genomic_DNA"/>
</dbReference>
<evidence type="ECO:0000256" key="1">
    <source>
        <dbReference type="SAM" id="MobiDB-lite"/>
    </source>
</evidence>
<gene>
    <name evidence="2" type="ORF">ACFPQB_00760</name>
</gene>
<accession>A0ABW0ZAY0</accession>